<dbReference type="EMBL" id="QVQW01000135">
    <property type="protein sequence ID" value="RKU39890.1"/>
    <property type="molecule type" value="Genomic_DNA"/>
</dbReference>
<name>A0A420XWG7_9PEZI</name>
<protein>
    <submittedName>
        <fullName evidence="2">Uncharacterized protein</fullName>
    </submittedName>
</protein>
<gene>
    <name evidence="2" type="ORF">DL546_001078</name>
</gene>
<organism evidence="2 3">
    <name type="scientific">Coniochaeta pulveracea</name>
    <dbReference type="NCBI Taxonomy" id="177199"/>
    <lineage>
        <taxon>Eukaryota</taxon>
        <taxon>Fungi</taxon>
        <taxon>Dikarya</taxon>
        <taxon>Ascomycota</taxon>
        <taxon>Pezizomycotina</taxon>
        <taxon>Sordariomycetes</taxon>
        <taxon>Sordariomycetidae</taxon>
        <taxon>Coniochaetales</taxon>
        <taxon>Coniochaetaceae</taxon>
        <taxon>Coniochaeta</taxon>
    </lineage>
</organism>
<keyword evidence="1" id="KW-0175">Coiled coil</keyword>
<keyword evidence="3" id="KW-1185">Reference proteome</keyword>
<reference evidence="2 3" key="1">
    <citation type="submission" date="2018-08" db="EMBL/GenBank/DDBJ databases">
        <title>Draft genome of the lignicolous fungus Coniochaeta pulveracea.</title>
        <authorList>
            <person name="Borstlap C.J."/>
            <person name="De Witt R.N."/>
            <person name="Botha A."/>
            <person name="Volschenk H."/>
        </authorList>
    </citation>
    <scope>NUCLEOTIDE SEQUENCE [LARGE SCALE GENOMIC DNA]</scope>
    <source>
        <strain evidence="2 3">CAB683</strain>
    </source>
</reference>
<feature type="coiled-coil region" evidence="1">
    <location>
        <begin position="386"/>
        <end position="416"/>
    </location>
</feature>
<evidence type="ECO:0000313" key="2">
    <source>
        <dbReference type="EMBL" id="RKU39890.1"/>
    </source>
</evidence>
<dbReference type="AlphaFoldDB" id="A0A420XWG7"/>
<sequence length="490" mass="54326">MRRLFNAVAQELQGNLVPRQQNGRETSYGAYGGFGSFGGYGNGALGGLIGSLSQQPRPSNVPCPRKTPQAGHLDWIGLIDPRFSYFNVCPTCYNTQIRPTPFAGAFSTKPAAPPHLVLRCDMSRFWVRMAGLVLLTMNQDRRHDVTLLSRVSGISVQEGPCPNTHLDNEHAHQSRITRLWYSIRDPTTGGIPLPGWTICSHCVVSIQTMSPAIASAFVPTSQVPTEGSCALIPSDSFDDAYSAQQLQYIATCAVYSSQAGRPNMTPLITWLKENPPPTRGAVPGRSWEAPAGPCPRDYASVTVKCYVMGEIPDFTVCEKCFAEVVKPDMDRGAELARRFGTEARAVPTGFTCQLYSNRMRHVWSQTVSSGNVEILRQKVSERRIKEAEYQLKITALKQQEKQLQEQAKLQEHLAANALRVEANRASVNIMVNTVGGGHRIDPFTVEYQNSSADFTPTNRMNNQAAMLRMQAGQVQGQVRLAEEEWKRYWE</sequence>
<proteinExistence type="predicted"/>
<dbReference type="OrthoDB" id="5324692at2759"/>
<accession>A0A420XWG7</accession>
<evidence type="ECO:0000313" key="3">
    <source>
        <dbReference type="Proteomes" id="UP000275385"/>
    </source>
</evidence>
<dbReference type="Proteomes" id="UP000275385">
    <property type="component" value="Unassembled WGS sequence"/>
</dbReference>
<evidence type="ECO:0000256" key="1">
    <source>
        <dbReference type="SAM" id="Coils"/>
    </source>
</evidence>
<comment type="caution">
    <text evidence="2">The sequence shown here is derived from an EMBL/GenBank/DDBJ whole genome shotgun (WGS) entry which is preliminary data.</text>
</comment>